<proteinExistence type="predicted"/>
<name>A0A6A6BQ01_9PEZI</name>
<sequence>MAKTKPHSKKSRKQDKAGGSSAKKAKMTPEQLLAQATTLLHTNEPEEALVQARRALAQLQPAADAQPSLAALPALNLLGEINIELGDADTARDYFTVAVALDEEGRVPEAQGGGAEKFLWLAQLCEEGGAESVGWFDKGAEILRREIAEVEAQRESPERQLLLEEKKKKLANALCGVVEVYMTDLSWEEDAEQRCEALITEALLIAPNVPESLQTLASVRISQLKHDEARTALKMSMDLWKDLEPADPKVPDYPTRISLARLLMEAEMEDDALDVLERLVLEDDSSVEAWYLGGWCLHLMAEKKTAAEPEEAVQALMKASREWLTNSMKLYQMLEYEDDRLKDHAVELIEGLNKVLGPPVEGEDEADDDDDGEGWVDEDAASSDLEMEGT</sequence>
<dbReference type="CDD" id="cd24142">
    <property type="entry name" value="ACL4-like"/>
    <property type="match status" value="1"/>
</dbReference>
<keyword evidence="3" id="KW-1185">Reference proteome</keyword>
<evidence type="ECO:0000313" key="3">
    <source>
        <dbReference type="Proteomes" id="UP000799438"/>
    </source>
</evidence>
<dbReference type="EMBL" id="ML995477">
    <property type="protein sequence ID" value="KAF2145818.1"/>
    <property type="molecule type" value="Genomic_DNA"/>
</dbReference>
<organism evidence="2 3">
    <name type="scientific">Aplosporella prunicola CBS 121167</name>
    <dbReference type="NCBI Taxonomy" id="1176127"/>
    <lineage>
        <taxon>Eukaryota</taxon>
        <taxon>Fungi</taxon>
        <taxon>Dikarya</taxon>
        <taxon>Ascomycota</taxon>
        <taxon>Pezizomycotina</taxon>
        <taxon>Dothideomycetes</taxon>
        <taxon>Dothideomycetes incertae sedis</taxon>
        <taxon>Botryosphaeriales</taxon>
        <taxon>Aplosporellaceae</taxon>
        <taxon>Aplosporella</taxon>
    </lineage>
</organism>
<dbReference type="SUPFAM" id="SSF48452">
    <property type="entry name" value="TPR-like"/>
    <property type="match status" value="1"/>
</dbReference>
<feature type="compositionally biased region" description="Acidic residues" evidence="1">
    <location>
        <begin position="361"/>
        <end position="390"/>
    </location>
</feature>
<evidence type="ECO:0000313" key="2">
    <source>
        <dbReference type="EMBL" id="KAF2145818.1"/>
    </source>
</evidence>
<dbReference type="InterPro" id="IPR011990">
    <property type="entry name" value="TPR-like_helical_dom_sf"/>
</dbReference>
<dbReference type="GeneID" id="54299300"/>
<dbReference type="Proteomes" id="UP000799438">
    <property type="component" value="Unassembled WGS sequence"/>
</dbReference>
<dbReference type="AlphaFoldDB" id="A0A6A6BQ01"/>
<reference evidence="2" key="1">
    <citation type="journal article" date="2020" name="Stud. Mycol.">
        <title>101 Dothideomycetes genomes: a test case for predicting lifestyles and emergence of pathogens.</title>
        <authorList>
            <person name="Haridas S."/>
            <person name="Albert R."/>
            <person name="Binder M."/>
            <person name="Bloem J."/>
            <person name="Labutti K."/>
            <person name="Salamov A."/>
            <person name="Andreopoulos B."/>
            <person name="Baker S."/>
            <person name="Barry K."/>
            <person name="Bills G."/>
            <person name="Bluhm B."/>
            <person name="Cannon C."/>
            <person name="Castanera R."/>
            <person name="Culley D."/>
            <person name="Daum C."/>
            <person name="Ezra D."/>
            <person name="Gonzalez J."/>
            <person name="Henrissat B."/>
            <person name="Kuo A."/>
            <person name="Liang C."/>
            <person name="Lipzen A."/>
            <person name="Lutzoni F."/>
            <person name="Magnuson J."/>
            <person name="Mondo S."/>
            <person name="Nolan M."/>
            <person name="Ohm R."/>
            <person name="Pangilinan J."/>
            <person name="Park H.-J."/>
            <person name="Ramirez L."/>
            <person name="Alfaro M."/>
            <person name="Sun H."/>
            <person name="Tritt A."/>
            <person name="Yoshinaga Y."/>
            <person name="Zwiers L.-H."/>
            <person name="Turgeon B."/>
            <person name="Goodwin S."/>
            <person name="Spatafora J."/>
            <person name="Crous P."/>
            <person name="Grigoriev I."/>
        </authorList>
    </citation>
    <scope>NUCLEOTIDE SEQUENCE</scope>
    <source>
        <strain evidence="2">CBS 121167</strain>
    </source>
</reference>
<dbReference type="RefSeq" id="XP_033401530.1">
    <property type="nucleotide sequence ID" value="XM_033541803.1"/>
</dbReference>
<gene>
    <name evidence="2" type="ORF">K452DRAFT_295381</name>
</gene>
<dbReference type="Gene3D" id="1.25.40.10">
    <property type="entry name" value="Tetratricopeptide repeat domain"/>
    <property type="match status" value="2"/>
</dbReference>
<accession>A0A6A6BQ01</accession>
<dbReference type="OrthoDB" id="1914839at2759"/>
<evidence type="ECO:0000256" key="1">
    <source>
        <dbReference type="SAM" id="MobiDB-lite"/>
    </source>
</evidence>
<feature type="compositionally biased region" description="Basic residues" evidence="1">
    <location>
        <begin position="1"/>
        <end position="13"/>
    </location>
</feature>
<evidence type="ECO:0008006" key="4">
    <source>
        <dbReference type="Google" id="ProtNLM"/>
    </source>
</evidence>
<feature type="region of interest" description="Disordered" evidence="1">
    <location>
        <begin position="1"/>
        <end position="33"/>
    </location>
</feature>
<protein>
    <recommendedName>
        <fullName evidence="4">TPR domain-containing protein</fullName>
    </recommendedName>
</protein>
<feature type="region of interest" description="Disordered" evidence="1">
    <location>
        <begin position="354"/>
        <end position="390"/>
    </location>
</feature>